<dbReference type="GO" id="GO:0045892">
    <property type="term" value="P:negative regulation of DNA-templated transcription"/>
    <property type="evidence" value="ECO:0007669"/>
    <property type="project" value="TreeGrafter"/>
</dbReference>
<dbReference type="SMART" id="SM00346">
    <property type="entry name" value="HTH_ICLR"/>
    <property type="match status" value="1"/>
</dbReference>
<dbReference type="InterPro" id="IPR050707">
    <property type="entry name" value="HTH_MetabolicPath_Reg"/>
</dbReference>
<evidence type="ECO:0000313" key="7">
    <source>
        <dbReference type="Proteomes" id="UP001066327"/>
    </source>
</evidence>
<dbReference type="GO" id="GO:0003677">
    <property type="term" value="F:DNA binding"/>
    <property type="evidence" value="ECO:0007669"/>
    <property type="project" value="UniProtKB-KW"/>
</dbReference>
<organism evidence="6 8">
    <name type="scientific">Rhodococcus opacus</name>
    <name type="common">Nocardia opaca</name>
    <dbReference type="NCBI Taxonomy" id="37919"/>
    <lineage>
        <taxon>Bacteria</taxon>
        <taxon>Bacillati</taxon>
        <taxon>Actinomycetota</taxon>
        <taxon>Actinomycetes</taxon>
        <taxon>Mycobacteriales</taxon>
        <taxon>Nocardiaceae</taxon>
        <taxon>Rhodococcus</taxon>
    </lineage>
</organism>
<gene>
    <name evidence="5" type="ORF">O4328_21715</name>
    <name evidence="6" type="ORF">Q5707_22655</name>
</gene>
<dbReference type="GO" id="GO:0003700">
    <property type="term" value="F:DNA-binding transcription factor activity"/>
    <property type="evidence" value="ECO:0007669"/>
    <property type="project" value="TreeGrafter"/>
</dbReference>
<dbReference type="InterPro" id="IPR036388">
    <property type="entry name" value="WH-like_DNA-bd_sf"/>
</dbReference>
<dbReference type="PANTHER" id="PTHR30136">
    <property type="entry name" value="HELIX-TURN-HELIX TRANSCRIPTIONAL REGULATOR, ICLR FAMILY"/>
    <property type="match status" value="1"/>
</dbReference>
<dbReference type="InterPro" id="IPR005471">
    <property type="entry name" value="Tscrpt_reg_IclR_N"/>
</dbReference>
<evidence type="ECO:0000256" key="1">
    <source>
        <dbReference type="ARBA" id="ARBA00023015"/>
    </source>
</evidence>
<evidence type="ECO:0000313" key="6">
    <source>
        <dbReference type="EMBL" id="WLF44732.1"/>
    </source>
</evidence>
<keyword evidence="1" id="KW-0805">Transcription regulation</keyword>
<keyword evidence="3" id="KW-0804">Transcription</keyword>
<dbReference type="Pfam" id="PF01614">
    <property type="entry name" value="IclR_C"/>
    <property type="match status" value="1"/>
</dbReference>
<evidence type="ECO:0000259" key="4">
    <source>
        <dbReference type="PROSITE" id="PS51078"/>
    </source>
</evidence>
<dbReference type="SUPFAM" id="SSF46785">
    <property type="entry name" value="Winged helix' DNA-binding domain"/>
    <property type="match status" value="1"/>
</dbReference>
<dbReference type="Pfam" id="PF09339">
    <property type="entry name" value="HTH_IclR"/>
    <property type="match status" value="1"/>
</dbReference>
<dbReference type="EMBL" id="JAPWIS010000011">
    <property type="protein sequence ID" value="MCZ4586271.1"/>
    <property type="molecule type" value="Genomic_DNA"/>
</dbReference>
<dbReference type="InterPro" id="IPR014757">
    <property type="entry name" value="Tscrpt_reg_IclR_C"/>
</dbReference>
<protein>
    <submittedName>
        <fullName evidence="6">IclR family transcriptional regulator</fullName>
    </submittedName>
</protein>
<dbReference type="EMBL" id="CP130953">
    <property type="protein sequence ID" value="WLF44732.1"/>
    <property type="molecule type" value="Genomic_DNA"/>
</dbReference>
<accession>A0AAX3Y5U3</accession>
<dbReference type="AlphaFoldDB" id="A0AAX3Y5U3"/>
<keyword evidence="2" id="KW-0238">DNA-binding</keyword>
<dbReference type="SUPFAM" id="SSF55781">
    <property type="entry name" value="GAF domain-like"/>
    <property type="match status" value="1"/>
</dbReference>
<evidence type="ECO:0000313" key="8">
    <source>
        <dbReference type="Proteomes" id="UP001231166"/>
    </source>
</evidence>
<sequence length="303" mass="32102">MDESTLAALRSAGPDCGHIAAAAEAEEAYPLGGRPSSLAGRSVTNKVLAILAAFSVDTPELNLTELARRAQLSVPTAHRRVAELLAWGALERTPQGRIRIGLRLWEVGSLAPRGLALREAALPYLEDLYELTHENVQLAVREDTEVVFVERITGRRAVPVHTRVGGRFDIHATGVGLALLAFAPPDVRDRVCASPLQQYTEWTIADPLTLRTCLGTVRAKGYAVSDRQITSDTLSVAAPILSLDGTARAAVSLVVRSDGAHPGPLAIAVRAAALGITRALASSEGRHLTGRNAPGSRDVVGMV</sequence>
<dbReference type="PANTHER" id="PTHR30136:SF24">
    <property type="entry name" value="HTH-TYPE TRANSCRIPTIONAL REPRESSOR ALLR"/>
    <property type="match status" value="1"/>
</dbReference>
<keyword evidence="7" id="KW-1185">Reference proteome</keyword>
<dbReference type="Proteomes" id="UP001066327">
    <property type="component" value="Unassembled WGS sequence"/>
</dbReference>
<name>A0AAX3Y5U3_RHOOP</name>
<feature type="domain" description="IclR-ED" evidence="4">
    <location>
        <begin position="103"/>
        <end position="282"/>
    </location>
</feature>
<dbReference type="InterPro" id="IPR029016">
    <property type="entry name" value="GAF-like_dom_sf"/>
</dbReference>
<dbReference type="Gene3D" id="1.10.10.10">
    <property type="entry name" value="Winged helix-like DNA-binding domain superfamily/Winged helix DNA-binding domain"/>
    <property type="match status" value="1"/>
</dbReference>
<evidence type="ECO:0000313" key="5">
    <source>
        <dbReference type="EMBL" id="MCZ4586271.1"/>
    </source>
</evidence>
<proteinExistence type="predicted"/>
<reference evidence="5" key="1">
    <citation type="submission" date="2022-12" db="EMBL/GenBank/DDBJ databases">
        <authorList>
            <person name="Krivoruchko A.V."/>
            <person name="Elkin A."/>
        </authorList>
    </citation>
    <scope>NUCLEOTIDE SEQUENCE</scope>
    <source>
        <strain evidence="5">IEGM 249</strain>
    </source>
</reference>
<dbReference type="Gene3D" id="3.30.450.40">
    <property type="match status" value="1"/>
</dbReference>
<evidence type="ECO:0000256" key="2">
    <source>
        <dbReference type="ARBA" id="ARBA00023125"/>
    </source>
</evidence>
<dbReference type="Proteomes" id="UP001231166">
    <property type="component" value="Chromosome"/>
</dbReference>
<evidence type="ECO:0000256" key="3">
    <source>
        <dbReference type="ARBA" id="ARBA00023163"/>
    </source>
</evidence>
<dbReference type="InterPro" id="IPR036390">
    <property type="entry name" value="WH_DNA-bd_sf"/>
</dbReference>
<dbReference type="RefSeq" id="WP_005260639.1">
    <property type="nucleotide sequence ID" value="NZ_CP093380.1"/>
</dbReference>
<reference evidence="6" key="2">
    <citation type="submission" date="2023-07" db="EMBL/GenBank/DDBJ databases">
        <title>Genomic analysis of Rhodococcus opacus VOC-14 with glycol ethers degradation activity.</title>
        <authorList>
            <person name="Narkevich D.A."/>
            <person name="Hlushen A.M."/>
            <person name="Akhremchuk A.E."/>
            <person name="Sikolenko M.A."/>
            <person name="Valentovich L.N."/>
        </authorList>
    </citation>
    <scope>NUCLEOTIDE SEQUENCE</scope>
    <source>
        <strain evidence="6">VOC-14</strain>
    </source>
</reference>
<dbReference type="PROSITE" id="PS51078">
    <property type="entry name" value="ICLR_ED"/>
    <property type="match status" value="1"/>
</dbReference>